<dbReference type="AGR" id="WB:WBGene00013193"/>
<accession>Q9XWI7</accession>
<dbReference type="GO" id="GO:0005669">
    <property type="term" value="C:transcription factor TFIID complex"/>
    <property type="evidence" value="ECO:0007669"/>
    <property type="project" value="InterPro"/>
</dbReference>
<dbReference type="CTD" id="190257"/>
<dbReference type="PANTHER" id="PTHR46469">
    <property type="entry name" value="TRANSCRIPTION INITIATION FACTOR TFIID SUBUNIT 8"/>
    <property type="match status" value="1"/>
</dbReference>
<evidence type="ECO:0000313" key="2">
    <source>
        <dbReference type="EMBL" id="CAA21680.1"/>
    </source>
</evidence>
<dbReference type="OrthoDB" id="5840960at2759"/>
<dbReference type="UCSC" id="Y54E2A.8">
    <property type="organism name" value="c. elegans"/>
</dbReference>
<feature type="region of interest" description="Disordered" evidence="1">
    <location>
        <begin position="377"/>
        <end position="396"/>
    </location>
</feature>
<feature type="region of interest" description="Disordered" evidence="1">
    <location>
        <begin position="312"/>
        <end position="335"/>
    </location>
</feature>
<dbReference type="SMR" id="Q9XWI7"/>
<evidence type="ECO:0000313" key="3">
    <source>
        <dbReference type="Proteomes" id="UP000001940"/>
    </source>
</evidence>
<feature type="compositionally biased region" description="Basic residues" evidence="1">
    <location>
        <begin position="245"/>
        <end position="258"/>
    </location>
</feature>
<feature type="region of interest" description="Disordered" evidence="1">
    <location>
        <begin position="240"/>
        <end position="298"/>
    </location>
</feature>
<dbReference type="OMA" id="HAFRIHR"/>
<protein>
    <submittedName>
        <fullName evidence="2">Bromodomain associated domain-containing protein</fullName>
    </submittedName>
</protein>
<dbReference type="WormBase" id="Y54E2A.8a">
    <property type="protein sequence ID" value="CE20307"/>
    <property type="gene ID" value="WBGene00013193"/>
</dbReference>
<dbReference type="eggNOG" id="ENOG502RT5X">
    <property type="taxonomic scope" value="Eukaryota"/>
</dbReference>
<dbReference type="STRING" id="6239.Y54E2A.8a.1"/>
<dbReference type="Bgee" id="WBGene00013193">
    <property type="expression patterns" value="Expressed in germ line (C elegans) and 3 other cell types or tissues"/>
</dbReference>
<dbReference type="GO" id="GO:0046982">
    <property type="term" value="F:protein heterodimerization activity"/>
    <property type="evidence" value="ECO:0007669"/>
    <property type="project" value="InterPro"/>
</dbReference>
<dbReference type="GeneID" id="190257"/>
<dbReference type="AlphaFoldDB" id="Q9XWI7"/>
<dbReference type="ExpressionAtlas" id="Q9XWI7">
    <property type="expression patterns" value="baseline and differential"/>
</dbReference>
<name>Q9XWI7_CAEEL</name>
<gene>
    <name evidence="2" type="ORF">CELE_Y54E2A.8</name>
    <name evidence="2 4" type="ORF">Y54E2A.8</name>
</gene>
<feature type="compositionally biased region" description="Basic and acidic residues" evidence="1">
    <location>
        <begin position="259"/>
        <end position="278"/>
    </location>
</feature>
<organism evidence="2 3">
    <name type="scientific">Caenorhabditis elegans</name>
    <dbReference type="NCBI Taxonomy" id="6239"/>
    <lineage>
        <taxon>Eukaryota</taxon>
        <taxon>Metazoa</taxon>
        <taxon>Ecdysozoa</taxon>
        <taxon>Nematoda</taxon>
        <taxon>Chromadorea</taxon>
        <taxon>Rhabditida</taxon>
        <taxon>Rhabditina</taxon>
        <taxon>Rhabditomorpha</taxon>
        <taxon>Rhabditoidea</taxon>
        <taxon>Rhabditidae</taxon>
        <taxon>Peloderinae</taxon>
        <taxon>Caenorhabditis</taxon>
    </lineage>
</organism>
<dbReference type="PANTHER" id="PTHR46469:SF1">
    <property type="entry name" value="TRANSCRIPTION INITIATION FACTOR TFIID SUBUNIT 8"/>
    <property type="match status" value="1"/>
</dbReference>
<sequence length="485" mass="55469">MPPDKTVLLNLRDSVSRIVENLGFSSIDEVAHAKLVGLLANGLDSMSQTCRGLLENSGRTAISLNTVDLKHAFRIHRVDLPGLVDYTRQVRPFPPMNSEIHGEEYFGEKSKENVPEILGIEKKPRRKRPARLVEFPVFDDVQDTDLGFFFDQPPPTPIPTPVPILEPPPPPPPVPPLSPLYKVLEIPATPSPIFVAPLPPPPAYTTPDVPPEPMCSLRINFGNSLKIPPRKIIEKPVEKAPPKAKMTRKRMMRAKHEKRLREEQIALEESKKEQIYERKKQRKEKLKKELDRRPNDGVLQLETEDFDWKPRRKRRKELEKEREAEEAAEKRKKEKEQLPSLKFKFGKDVVDMIQKKELPLPPHKAPATDENANKLEAIPPSATKPGKLTENGKYRDNKGRLQPLLKMNIQFKRVDGGMLIHCVRTTKHNLVRGLWQSTVSKCISKSGVFSKTEFPRKPEKFKLPPPSPIPKLRLRRNPDNTYSKI</sequence>
<dbReference type="HOGENOM" id="CLU_531267_0_0_1"/>
<dbReference type="InterPro" id="IPR009072">
    <property type="entry name" value="Histone-fold"/>
</dbReference>
<feature type="compositionally biased region" description="Basic and acidic residues" evidence="1">
    <location>
        <begin position="316"/>
        <end position="335"/>
    </location>
</feature>
<dbReference type="Gene3D" id="1.10.20.10">
    <property type="entry name" value="Histone, subunit A"/>
    <property type="match status" value="1"/>
</dbReference>
<feature type="region of interest" description="Disordered" evidence="1">
    <location>
        <begin position="456"/>
        <end position="485"/>
    </location>
</feature>
<dbReference type="InterPro" id="IPR037818">
    <property type="entry name" value="TAF8"/>
</dbReference>
<dbReference type="EMBL" id="BX284602">
    <property type="protein sequence ID" value="CAA21680.1"/>
    <property type="molecule type" value="Genomic_DNA"/>
</dbReference>
<proteinExistence type="predicted"/>
<reference evidence="2 3" key="1">
    <citation type="journal article" date="1998" name="Science">
        <title>Genome sequence of the nematode C. elegans: a platform for investigating biology.</title>
        <authorList>
            <consortium name="The C. elegans sequencing consortium"/>
            <person name="Sulson J.E."/>
            <person name="Waterston R."/>
        </authorList>
    </citation>
    <scope>NUCLEOTIDE SEQUENCE [LARGE SCALE GENOMIC DNA]</scope>
    <source>
        <strain evidence="2 3">Bristol N2</strain>
    </source>
</reference>
<dbReference type="InParanoid" id="Q9XWI7"/>
<evidence type="ECO:0000313" key="4">
    <source>
        <dbReference type="WormBase" id="Y54E2A.8a"/>
    </source>
</evidence>
<dbReference type="FunCoup" id="Q9XWI7">
    <property type="interactions" value="319"/>
</dbReference>
<evidence type="ECO:0000256" key="1">
    <source>
        <dbReference type="SAM" id="MobiDB-lite"/>
    </source>
</evidence>
<dbReference type="PIR" id="T27147">
    <property type="entry name" value="T27147"/>
</dbReference>
<dbReference type="PaxDb" id="6239-Y54E2A.8a"/>
<keyword evidence="3" id="KW-1185">Reference proteome</keyword>
<dbReference type="Proteomes" id="UP000001940">
    <property type="component" value="Chromosome II"/>
</dbReference>
<dbReference type="RefSeq" id="NP_497064.1">
    <property type="nucleotide sequence ID" value="NM_064663.4"/>
</dbReference>
<feature type="compositionally biased region" description="Basic and acidic residues" evidence="1">
    <location>
        <begin position="286"/>
        <end position="295"/>
    </location>
</feature>